<dbReference type="EMBL" id="KQ426844">
    <property type="protein sequence ID" value="KOF67689.1"/>
    <property type="molecule type" value="Genomic_DNA"/>
</dbReference>
<gene>
    <name evidence="1" type="ORF">OCBIM_22009019mg</name>
</gene>
<reference evidence="1" key="1">
    <citation type="submission" date="2015-07" db="EMBL/GenBank/DDBJ databases">
        <title>MeaNS - Measles Nucleotide Surveillance Program.</title>
        <authorList>
            <person name="Tran T."/>
            <person name="Druce J."/>
        </authorList>
    </citation>
    <scope>NUCLEOTIDE SEQUENCE</scope>
    <source>
        <strain evidence="1">UCB-OBI-ISO-001</strain>
        <tissue evidence="1">Gonad</tissue>
    </source>
</reference>
<organism evidence="1">
    <name type="scientific">Octopus bimaculoides</name>
    <name type="common">California two-spotted octopus</name>
    <dbReference type="NCBI Taxonomy" id="37653"/>
    <lineage>
        <taxon>Eukaryota</taxon>
        <taxon>Metazoa</taxon>
        <taxon>Spiralia</taxon>
        <taxon>Lophotrochozoa</taxon>
        <taxon>Mollusca</taxon>
        <taxon>Cephalopoda</taxon>
        <taxon>Coleoidea</taxon>
        <taxon>Octopodiformes</taxon>
        <taxon>Octopoda</taxon>
        <taxon>Incirrata</taxon>
        <taxon>Octopodidae</taxon>
        <taxon>Octopus</taxon>
    </lineage>
</organism>
<dbReference type="AlphaFoldDB" id="A0A0L8FSN4"/>
<name>A0A0L8FSN4_OCTBM</name>
<proteinExistence type="predicted"/>
<protein>
    <submittedName>
        <fullName evidence="1">Uncharacterized protein</fullName>
    </submittedName>
</protein>
<evidence type="ECO:0000313" key="1">
    <source>
        <dbReference type="EMBL" id="KOF67689.1"/>
    </source>
</evidence>
<sequence length="152" mass="17434">MMTSPISSCFKYVLVSTQFDGIAVFYRDFNRILCISFARMSNVFCALILMSSSLLMKFQLSFPRHFDDMTVFCTDFRHVQHWIDTFTIFAEISIMSCALIDDLSTQKGISNLSSAHILISSQFKRKTLSMSSALMQYCNSTLWWTGGFSIDF</sequence>
<accession>A0A0L8FSN4</accession>